<feature type="transmembrane region" description="Helical" evidence="2">
    <location>
        <begin position="91"/>
        <end position="115"/>
    </location>
</feature>
<dbReference type="GO" id="GO:0003677">
    <property type="term" value="F:DNA binding"/>
    <property type="evidence" value="ECO:0007669"/>
    <property type="project" value="UniProtKB-KW"/>
</dbReference>
<evidence type="ECO:0000256" key="1">
    <source>
        <dbReference type="ARBA" id="ARBA00023125"/>
    </source>
</evidence>
<keyword evidence="2" id="KW-0472">Membrane</keyword>
<dbReference type="InterPro" id="IPR010982">
    <property type="entry name" value="Lambda_DNA-bd_dom_sf"/>
</dbReference>
<keyword evidence="1" id="KW-0238">DNA-binding</keyword>
<evidence type="ECO:0000313" key="5">
    <source>
        <dbReference type="Proteomes" id="UP000000370"/>
    </source>
</evidence>
<name>A9KQH8_LACP7</name>
<gene>
    <name evidence="4" type="ordered locus">Cphy_0097</name>
</gene>
<dbReference type="EMBL" id="CP000885">
    <property type="protein sequence ID" value="ABX40487.1"/>
    <property type="molecule type" value="Genomic_DNA"/>
</dbReference>
<dbReference type="eggNOG" id="COG1396">
    <property type="taxonomic scope" value="Bacteria"/>
</dbReference>
<dbReference type="SUPFAM" id="SSF47413">
    <property type="entry name" value="lambda repressor-like DNA-binding domains"/>
    <property type="match status" value="1"/>
</dbReference>
<dbReference type="SMART" id="SM00530">
    <property type="entry name" value="HTH_XRE"/>
    <property type="match status" value="1"/>
</dbReference>
<evidence type="ECO:0000259" key="3">
    <source>
        <dbReference type="PROSITE" id="PS50943"/>
    </source>
</evidence>
<dbReference type="OrthoDB" id="9813152at2"/>
<dbReference type="InterPro" id="IPR001387">
    <property type="entry name" value="Cro/C1-type_HTH"/>
</dbReference>
<keyword evidence="2" id="KW-0812">Transmembrane</keyword>
<evidence type="ECO:0000313" key="4">
    <source>
        <dbReference type="EMBL" id="ABX40487.1"/>
    </source>
</evidence>
<dbReference type="Pfam" id="PF01381">
    <property type="entry name" value="HTH_3"/>
    <property type="match status" value="1"/>
</dbReference>
<dbReference type="KEGG" id="cpy:Cphy_0097"/>
<dbReference type="PANTHER" id="PTHR46558">
    <property type="entry name" value="TRACRIPTIONAL REGULATORY PROTEIN-RELATED-RELATED"/>
    <property type="match status" value="1"/>
</dbReference>
<evidence type="ECO:0000256" key="2">
    <source>
        <dbReference type="SAM" id="Phobius"/>
    </source>
</evidence>
<feature type="transmembrane region" description="Helical" evidence="2">
    <location>
        <begin position="121"/>
        <end position="143"/>
    </location>
</feature>
<reference evidence="5" key="1">
    <citation type="submission" date="2007-11" db="EMBL/GenBank/DDBJ databases">
        <title>Complete genome sequence of Clostridium phytofermentans ISDg.</title>
        <authorList>
            <person name="Leschine S.B."/>
            <person name="Warnick T.A."/>
            <person name="Blanchard J.L."/>
            <person name="Schnell D.J."/>
            <person name="Petit E.L."/>
            <person name="LaTouf W.G."/>
            <person name="Copeland A."/>
            <person name="Lucas S."/>
            <person name="Lapidus A."/>
            <person name="Barry K."/>
            <person name="Glavina del Rio T."/>
            <person name="Dalin E."/>
            <person name="Tice H."/>
            <person name="Pitluck S."/>
            <person name="Kiss H."/>
            <person name="Brettin T."/>
            <person name="Bruce D."/>
            <person name="Detter J.C."/>
            <person name="Han C."/>
            <person name="Kuske C."/>
            <person name="Schmutz J."/>
            <person name="Larimer F."/>
            <person name="Land M."/>
            <person name="Hauser L."/>
            <person name="Kyrpides N."/>
            <person name="Kim E.A."/>
            <person name="Richardson P."/>
        </authorList>
    </citation>
    <scope>NUCLEOTIDE SEQUENCE [LARGE SCALE GENOMIC DNA]</scope>
    <source>
        <strain evidence="5">ATCC 700394 / DSM 18823 / ISDg</strain>
    </source>
</reference>
<dbReference type="CDD" id="cd00093">
    <property type="entry name" value="HTH_XRE"/>
    <property type="match status" value="1"/>
</dbReference>
<protein>
    <submittedName>
        <fullName evidence="4">Transcriptional regulator, XRE family</fullName>
    </submittedName>
</protein>
<dbReference type="Gene3D" id="1.10.260.40">
    <property type="entry name" value="lambda repressor-like DNA-binding domains"/>
    <property type="match status" value="1"/>
</dbReference>
<feature type="domain" description="HTH cro/C1-type" evidence="3">
    <location>
        <begin position="10"/>
        <end position="64"/>
    </location>
</feature>
<accession>A9KQH8</accession>
<dbReference type="AlphaFoldDB" id="A9KQH8"/>
<proteinExistence type="predicted"/>
<dbReference type="HOGENOM" id="CLU_066192_2_1_9"/>
<organism evidence="4 5">
    <name type="scientific">Lachnoclostridium phytofermentans (strain ATCC 700394 / DSM 18823 / ISDg)</name>
    <name type="common">Clostridium phytofermentans</name>
    <dbReference type="NCBI Taxonomy" id="357809"/>
    <lineage>
        <taxon>Bacteria</taxon>
        <taxon>Bacillati</taxon>
        <taxon>Bacillota</taxon>
        <taxon>Clostridia</taxon>
        <taxon>Lachnospirales</taxon>
        <taxon>Lachnospiraceae</taxon>
    </lineage>
</organism>
<keyword evidence="2" id="KW-1133">Transmembrane helix</keyword>
<dbReference type="Proteomes" id="UP000000370">
    <property type="component" value="Chromosome"/>
</dbReference>
<dbReference type="PANTHER" id="PTHR46558:SF4">
    <property type="entry name" value="DNA-BIDING PHAGE PROTEIN"/>
    <property type="match status" value="1"/>
</dbReference>
<dbReference type="PROSITE" id="PS50943">
    <property type="entry name" value="HTH_CROC1"/>
    <property type="match status" value="1"/>
</dbReference>
<keyword evidence="5" id="KW-1185">Reference proteome</keyword>
<sequence>MDTEKIGKFIADRRKVRGLTQQQLADDLGLTNKAISKWETGQGMPDITTLPILAEMLGITVNELLKGELNQSIDKKENGIETNYSVHKSVYWFKAMACLSIFIALMGNIVPLFMLRETSTIAAFLFGCWFEVCSLAVFVVFYLRMKGEIEFNSKTSVLKMNSL</sequence>
<dbReference type="RefSeq" id="WP_012198130.1">
    <property type="nucleotide sequence ID" value="NC_010001.1"/>
</dbReference>